<dbReference type="Gene3D" id="1.10.443.10">
    <property type="entry name" value="Intergrase catalytic core"/>
    <property type="match status" value="1"/>
</dbReference>
<dbReference type="PROSITE" id="PS51898">
    <property type="entry name" value="TYR_RECOMBINASE"/>
    <property type="match status" value="1"/>
</dbReference>
<keyword evidence="2" id="KW-0233">DNA recombination</keyword>
<keyword evidence="1 3" id="KW-0238">DNA-binding</keyword>
<dbReference type="GO" id="GO:0006310">
    <property type="term" value="P:DNA recombination"/>
    <property type="evidence" value="ECO:0007669"/>
    <property type="project" value="UniProtKB-KW"/>
</dbReference>
<evidence type="ECO:0008006" key="8">
    <source>
        <dbReference type="Google" id="ProtNLM"/>
    </source>
</evidence>
<feature type="domain" description="Core-binding (CB)" evidence="5">
    <location>
        <begin position="13"/>
        <end position="107"/>
    </location>
</feature>
<evidence type="ECO:0000256" key="3">
    <source>
        <dbReference type="PROSITE-ProRule" id="PRU01248"/>
    </source>
</evidence>
<dbReference type="InterPro" id="IPR013762">
    <property type="entry name" value="Integrase-like_cat_sf"/>
</dbReference>
<reference evidence="6 7" key="1">
    <citation type="submission" date="2018-06" db="EMBL/GenBank/DDBJ databases">
        <title>Extensive metabolic versatility and redundancy in microbially diverse, dynamic hydrothermal sediments.</title>
        <authorList>
            <person name="Dombrowski N."/>
            <person name="Teske A."/>
            <person name="Baker B.J."/>
        </authorList>
    </citation>
    <scope>NUCLEOTIDE SEQUENCE [LARGE SCALE GENOMIC DNA]</scope>
    <source>
        <strain evidence="6">B79_G16</strain>
    </source>
</reference>
<dbReference type="SUPFAM" id="SSF56349">
    <property type="entry name" value="DNA breaking-rejoining enzymes"/>
    <property type="match status" value="1"/>
</dbReference>
<evidence type="ECO:0000313" key="7">
    <source>
        <dbReference type="Proteomes" id="UP000281261"/>
    </source>
</evidence>
<comment type="caution">
    <text evidence="6">The sequence shown here is derived from an EMBL/GenBank/DDBJ whole genome shotgun (WGS) entry which is preliminary data.</text>
</comment>
<gene>
    <name evidence="6" type="ORF">DRH29_04975</name>
</gene>
<organism evidence="6 7">
    <name type="scientific">candidate division Kazan bacterium</name>
    <dbReference type="NCBI Taxonomy" id="2202143"/>
    <lineage>
        <taxon>Bacteria</taxon>
        <taxon>Bacteria division Kazan-3B-28</taxon>
    </lineage>
</organism>
<evidence type="ECO:0000256" key="1">
    <source>
        <dbReference type="ARBA" id="ARBA00023125"/>
    </source>
</evidence>
<proteinExistence type="predicted"/>
<dbReference type="Proteomes" id="UP000281261">
    <property type="component" value="Unassembled WGS sequence"/>
</dbReference>
<dbReference type="GO" id="GO:0003677">
    <property type="term" value="F:DNA binding"/>
    <property type="evidence" value="ECO:0007669"/>
    <property type="project" value="UniProtKB-UniRule"/>
</dbReference>
<evidence type="ECO:0000313" key="6">
    <source>
        <dbReference type="EMBL" id="RLC36224.1"/>
    </source>
</evidence>
<dbReference type="InterPro" id="IPR011010">
    <property type="entry name" value="DNA_brk_join_enz"/>
</dbReference>
<dbReference type="InterPro" id="IPR044068">
    <property type="entry name" value="CB"/>
</dbReference>
<evidence type="ECO:0000259" key="4">
    <source>
        <dbReference type="PROSITE" id="PS51898"/>
    </source>
</evidence>
<protein>
    <recommendedName>
        <fullName evidence="8">Tyr recombinase domain-containing protein</fullName>
    </recommendedName>
</protein>
<dbReference type="InterPro" id="IPR002104">
    <property type="entry name" value="Integrase_catalytic"/>
</dbReference>
<dbReference type="GO" id="GO:0015074">
    <property type="term" value="P:DNA integration"/>
    <property type="evidence" value="ECO:0007669"/>
    <property type="project" value="InterPro"/>
</dbReference>
<dbReference type="AlphaFoldDB" id="A0A420ZBF0"/>
<name>A0A420ZBF0_UNCK3</name>
<feature type="domain" description="Tyr recombinase" evidence="4">
    <location>
        <begin position="124"/>
        <end position="325"/>
    </location>
</feature>
<accession>A0A420ZBF0</accession>
<evidence type="ECO:0000256" key="2">
    <source>
        <dbReference type="ARBA" id="ARBA00023172"/>
    </source>
</evidence>
<evidence type="ECO:0000259" key="5">
    <source>
        <dbReference type="PROSITE" id="PS51900"/>
    </source>
</evidence>
<feature type="non-terminal residue" evidence="6">
    <location>
        <position position="1"/>
    </location>
</feature>
<sequence>QEEKEKAKMERLAKLGAVPESFEDFMKLEEVKKFYDWLRARHVRSATAICRSLHKICLDINIHPLQLLEQEGKEKLASYIADLLEEYSESSVNTIKGHIRLWYKFNEMQPPPTLALKRYKSKVAHLVWFDIEERFKILKAAKEMLKKPEEYDLVRAALMFLFYTGSRAEALTNVRFEERTYKYEVRGETIEVKAIIAVTQEKGRHEKTQWEKPIPYEIYVKYIKGRLPIAEKELKWLRKTLKEIYKKVLPKESIKYKFAVEGTGVKTKIPHEIHIWRHTAAIEFLNSTDWNVGLVSEILGWENPEILYQVYGRMSIEKKVAIIYKVPIEKPPFEFFYGEWEKKAKELALI</sequence>
<dbReference type="PROSITE" id="PS51900">
    <property type="entry name" value="CB"/>
    <property type="match status" value="1"/>
</dbReference>
<dbReference type="EMBL" id="QMNG01000073">
    <property type="protein sequence ID" value="RLC36224.1"/>
    <property type="molecule type" value="Genomic_DNA"/>
</dbReference>